<dbReference type="GO" id="GO:0009898">
    <property type="term" value="C:cytoplasmic side of plasma membrane"/>
    <property type="evidence" value="ECO:0007669"/>
    <property type="project" value="TreeGrafter"/>
</dbReference>
<dbReference type="SUPFAM" id="SSF52540">
    <property type="entry name" value="P-loop containing nucleoside triphosphate hydrolases"/>
    <property type="match status" value="1"/>
</dbReference>
<dbReference type="EMBL" id="UAVW01000017">
    <property type="protein sequence ID" value="SQB15381.1"/>
    <property type="molecule type" value="Genomic_DNA"/>
</dbReference>
<dbReference type="GO" id="GO:0005524">
    <property type="term" value="F:ATP binding"/>
    <property type="evidence" value="ECO:0007669"/>
    <property type="project" value="UniProtKB-KW"/>
</dbReference>
<reference evidence="4 6" key="2">
    <citation type="submission" date="2018-06" db="EMBL/GenBank/DDBJ databases">
        <authorList>
            <consortium name="Pathogen Informatics"/>
            <person name="Doyle S."/>
        </authorList>
    </citation>
    <scope>NUCLEOTIDE SEQUENCE [LARGE SCALE GENOMIC DNA]</scope>
    <source>
        <strain evidence="4 6">NCTC11224</strain>
    </source>
</reference>
<keyword evidence="2" id="KW-0067">ATP-binding</keyword>
<evidence type="ECO:0008006" key="7">
    <source>
        <dbReference type="Google" id="ProtNLM"/>
    </source>
</evidence>
<dbReference type="PANTHER" id="PTHR43384:SF6">
    <property type="entry name" value="SEPTUM SITE-DETERMINING PROTEIN MIND HOMOLOG, CHLOROPLASTIC"/>
    <property type="match status" value="1"/>
</dbReference>
<dbReference type="GO" id="GO:0005829">
    <property type="term" value="C:cytosol"/>
    <property type="evidence" value="ECO:0007669"/>
    <property type="project" value="TreeGrafter"/>
</dbReference>
<dbReference type="PANTHER" id="PTHR43384">
    <property type="entry name" value="SEPTUM SITE-DETERMINING PROTEIN MIND HOMOLOG, CHLOROPLASTIC-RELATED"/>
    <property type="match status" value="1"/>
</dbReference>
<accession>A0A174PJF2</accession>
<evidence type="ECO:0000256" key="2">
    <source>
        <dbReference type="ARBA" id="ARBA00022840"/>
    </source>
</evidence>
<sequence>MRRVLFYTWKDVERHLFLNRDRWDKDILDAEIYSSDIYIYVKSLDNINRVGENLADIFEYKYIHKDQKLYLELGKEAYLTVTYEIGEETEHDKQIVPLFRNVLYKKSAYYEDMIQESLPGCPVIAFHSYKGGVGRTLSLLAFVKAWSALSDVKEASRLLIVDSDIEAPGITWLTAKDGQCSFSYLDLLEITQGMDSIEEIVGLVADKVSEMTFQVETDVKVVEHFVLPTYRYIEQLLDMYASPESIVNSYNKKFILAEILSMLGKRLNVSAVLVDLRAGVSEFSAPLLFDPRVKKYLVTSTSYQSVKGTELLIQELNKGLPIKESTLIPEIFMTMIPDGLQTLDIVSGLVSLYDEVDEKEESLIDNLVTELPFASELLHLGSLRQIIKNLDGCAFYKNIYSLVKDNYVVQKEKKISTSVNRRDEVIRKINRLADTQINAEGNVEFNILMTAPINNLIKKFRINIPHTIIMGAKGSGKTFLYREMLRNKYWETFIVKMENNKEIKEPRTFFVPVLASSNASGFKDILQAAIKKYNACGANGNISNSVWLDNSNKIKTFNRNEHDSLEWLDFWKQIMLETLGGGFDSLESLENVLGECAQRVVFLFDGLEEIFIQTLSSKTEKNAILGLCQDMLNEWKVKYKNIGAIIFLRKDLARDSIEVNFEQFNTLYNSVELRWSRTEALRLVVWLVNQAVPGFYQEEVAVEVASQELIERNLTKLWGVKLGKITSNEAYSSRWILAALSDFNGQLQARDIIRFLQYATEDAGRPIYEDRYIMPAEIKKAVPNCSNKKLNEVIQEIAALKPIFTKLESLPEEKRILPFHSDTFELTATDEKLMKQEGYLKIDNDKYYLPEIIRHALKFKYERGARPKVLSLLLSK</sequence>
<dbReference type="InterPro" id="IPR050625">
    <property type="entry name" value="ParA/MinD_ATPase"/>
</dbReference>
<keyword evidence="6" id="KW-1185">Reference proteome</keyword>
<evidence type="ECO:0000313" key="4">
    <source>
        <dbReference type="EMBL" id="SQB15381.1"/>
    </source>
</evidence>
<gene>
    <name evidence="3" type="ORF">ERS852480_03643</name>
    <name evidence="4" type="ORF">NCTC11224_04446</name>
</gene>
<evidence type="ECO:0000256" key="1">
    <source>
        <dbReference type="ARBA" id="ARBA00022741"/>
    </source>
</evidence>
<dbReference type="AlphaFoldDB" id="A0A174PJF2"/>
<proteinExistence type="predicted"/>
<evidence type="ECO:0000313" key="5">
    <source>
        <dbReference type="Proteomes" id="UP000095512"/>
    </source>
</evidence>
<dbReference type="Gene3D" id="3.40.50.300">
    <property type="entry name" value="P-loop containing nucleotide triphosphate hydrolases"/>
    <property type="match status" value="2"/>
</dbReference>
<evidence type="ECO:0000313" key="6">
    <source>
        <dbReference type="Proteomes" id="UP000251853"/>
    </source>
</evidence>
<dbReference type="EMBL" id="CZAB01000040">
    <property type="protein sequence ID" value="CUP58940.1"/>
    <property type="molecule type" value="Genomic_DNA"/>
</dbReference>
<dbReference type="Proteomes" id="UP000251853">
    <property type="component" value="Unassembled WGS sequence"/>
</dbReference>
<dbReference type="InterPro" id="IPR027417">
    <property type="entry name" value="P-loop_NTPase"/>
</dbReference>
<dbReference type="GO" id="GO:0051782">
    <property type="term" value="P:negative regulation of cell division"/>
    <property type="evidence" value="ECO:0007669"/>
    <property type="project" value="TreeGrafter"/>
</dbReference>
<dbReference type="NCBIfam" id="NF047398">
    <property type="entry name" value="AAA_KGGVGR"/>
    <property type="match status" value="1"/>
</dbReference>
<dbReference type="Proteomes" id="UP000095512">
    <property type="component" value="Unassembled WGS sequence"/>
</dbReference>
<organism evidence="3 5">
    <name type="scientific">Enterocloster clostridioformis</name>
    <dbReference type="NCBI Taxonomy" id="1531"/>
    <lineage>
        <taxon>Bacteria</taxon>
        <taxon>Bacillati</taxon>
        <taxon>Bacillota</taxon>
        <taxon>Clostridia</taxon>
        <taxon>Lachnospirales</taxon>
        <taxon>Lachnospiraceae</taxon>
        <taxon>Enterocloster</taxon>
    </lineage>
</organism>
<name>A0A174PJF2_9FIRM</name>
<protein>
    <recommendedName>
        <fullName evidence="7">ParA family protein</fullName>
    </recommendedName>
</protein>
<dbReference type="RefSeq" id="WP_022201040.1">
    <property type="nucleotide sequence ID" value="NZ_CATYWZ010000076.1"/>
</dbReference>
<reference evidence="3 5" key="1">
    <citation type="submission" date="2015-09" db="EMBL/GenBank/DDBJ databases">
        <authorList>
            <consortium name="Pathogen Informatics"/>
        </authorList>
    </citation>
    <scope>NUCLEOTIDE SEQUENCE [LARGE SCALE GENOMIC DNA]</scope>
    <source>
        <strain evidence="3 5">2789STDY5834865</strain>
    </source>
</reference>
<keyword evidence="1" id="KW-0547">Nucleotide-binding</keyword>
<dbReference type="GO" id="GO:0016887">
    <property type="term" value="F:ATP hydrolysis activity"/>
    <property type="evidence" value="ECO:0007669"/>
    <property type="project" value="TreeGrafter"/>
</dbReference>
<evidence type="ECO:0000313" key="3">
    <source>
        <dbReference type="EMBL" id="CUP58940.1"/>
    </source>
</evidence>